<feature type="compositionally biased region" description="Basic residues" evidence="1">
    <location>
        <begin position="1"/>
        <end position="16"/>
    </location>
</feature>
<dbReference type="KEGG" id="samy:DB32_003485"/>
<dbReference type="EMBL" id="CP011125">
    <property type="protein sequence ID" value="AKF06336.1"/>
    <property type="molecule type" value="Genomic_DNA"/>
</dbReference>
<name>A0A0F6W3A9_9BACT</name>
<dbReference type="STRING" id="927083.DB32_003485"/>
<evidence type="ECO:0000313" key="3">
    <source>
        <dbReference type="Proteomes" id="UP000034883"/>
    </source>
</evidence>
<gene>
    <name evidence="2" type="ORF">DB32_003485</name>
</gene>
<accession>A0A0F6W3A9</accession>
<feature type="region of interest" description="Disordered" evidence="1">
    <location>
        <begin position="1"/>
        <end position="149"/>
    </location>
</feature>
<reference evidence="2 3" key="1">
    <citation type="submission" date="2015-03" db="EMBL/GenBank/DDBJ databases">
        <title>Genome assembly of Sandaracinus amylolyticus DSM 53668.</title>
        <authorList>
            <person name="Sharma G."/>
            <person name="Subramanian S."/>
        </authorList>
    </citation>
    <scope>NUCLEOTIDE SEQUENCE [LARGE SCALE GENOMIC DNA]</scope>
    <source>
        <strain evidence="2 3">DSM 53668</strain>
    </source>
</reference>
<dbReference type="Proteomes" id="UP000034883">
    <property type="component" value="Chromosome"/>
</dbReference>
<dbReference type="AlphaFoldDB" id="A0A0F6W3A9"/>
<evidence type="ECO:0000256" key="1">
    <source>
        <dbReference type="SAM" id="MobiDB-lite"/>
    </source>
</evidence>
<keyword evidence="3" id="KW-1185">Reference proteome</keyword>
<protein>
    <submittedName>
        <fullName evidence="2">Uncharacterized protein</fullName>
    </submittedName>
</protein>
<evidence type="ECO:0000313" key="2">
    <source>
        <dbReference type="EMBL" id="AKF06336.1"/>
    </source>
</evidence>
<feature type="compositionally biased region" description="Basic and acidic residues" evidence="1">
    <location>
        <begin position="135"/>
        <end position="149"/>
    </location>
</feature>
<organism evidence="2 3">
    <name type="scientific">Sandaracinus amylolyticus</name>
    <dbReference type="NCBI Taxonomy" id="927083"/>
    <lineage>
        <taxon>Bacteria</taxon>
        <taxon>Pseudomonadati</taxon>
        <taxon>Myxococcota</taxon>
        <taxon>Polyangia</taxon>
        <taxon>Polyangiales</taxon>
        <taxon>Sandaracinaceae</taxon>
        <taxon>Sandaracinus</taxon>
    </lineage>
</organism>
<proteinExistence type="predicted"/>
<sequence length="149" mass="16894">MRPRRRGSHRGFARRARNVEEASEGSIVPRAQRSNLRRGLTLQDGNDATTDVRFRCVPGTEEPTKHSIVPPRERKRPSEVPKSSPLDRRTVRRFRGAHRSTERPSEGSSELIARPSHVRGFPGARRAAKKNGPRVPEDRRQKDCTDTSV</sequence>